<sequence>MTAVQKVLVIGAGAAGLTASALLADAGVQVDLVEAKPEVSALGSGITLQANALRVLREVGILDQCLVEGADSTQLRLRAPDPQATVLATMGAEGRGPTDLPNAIGMYRPALAGLLTERALELGVRFRFATTVAQLDQDDDGVDVTLDDGSVRRYDLVVAADGVRSATRAQLGIDLETRPLGMGIWRVFAPRPADVPTGELYYGGHCYIAGYTPTSADRLYAFLVEDAQDRSQVTPEEKVAIVRELASHYSGPWDEIRESITDPDAIHYTQFEEHLLPAPWNRGRVVVIGDAAHVCPPTFAQGAALALEDALVLTELLRAATTVDDELWDQFHARRLPRVQAVVEGSVTLARWQLEHVQGDLPGLMGGVQAVIAQPA</sequence>
<dbReference type="Proteomes" id="UP000247602">
    <property type="component" value="Unassembled WGS sequence"/>
</dbReference>
<keyword evidence="2" id="KW-0503">Monooxygenase</keyword>
<dbReference type="OrthoDB" id="9782160at2"/>
<dbReference type="PANTHER" id="PTHR13789">
    <property type="entry name" value="MONOOXYGENASE"/>
    <property type="match status" value="1"/>
</dbReference>
<dbReference type="EMBL" id="JACIBU010000001">
    <property type="protein sequence ID" value="MBB3674768.1"/>
    <property type="molecule type" value="Genomic_DNA"/>
</dbReference>
<dbReference type="AlphaFoldDB" id="A0A323VBK4"/>
<comment type="caution">
    <text evidence="5">The sequence shown here is derived from an EMBL/GenBank/DDBJ whole genome shotgun (WGS) entry which is preliminary data.</text>
</comment>
<gene>
    <name evidence="5" type="ORF">DMO24_06590</name>
    <name evidence="4" type="ORF">FHX36_000503</name>
</gene>
<dbReference type="InterPro" id="IPR050493">
    <property type="entry name" value="FAD-dep_Monooxygenase_BioMet"/>
</dbReference>
<evidence type="ECO:0000259" key="3">
    <source>
        <dbReference type="Pfam" id="PF01494"/>
    </source>
</evidence>
<keyword evidence="1" id="KW-0560">Oxidoreductase</keyword>
<dbReference type="GO" id="GO:0004497">
    <property type="term" value="F:monooxygenase activity"/>
    <property type="evidence" value="ECO:0007669"/>
    <property type="project" value="UniProtKB-KW"/>
</dbReference>
<name>A0A323VBK4_9ACTN</name>
<accession>A0A323VBK4</accession>
<dbReference type="PANTHER" id="PTHR13789:SF309">
    <property type="entry name" value="PUTATIVE (AFU_ORTHOLOGUE AFUA_6G14510)-RELATED"/>
    <property type="match status" value="1"/>
</dbReference>
<proteinExistence type="predicted"/>
<dbReference type="GO" id="GO:0071949">
    <property type="term" value="F:FAD binding"/>
    <property type="evidence" value="ECO:0007669"/>
    <property type="project" value="InterPro"/>
</dbReference>
<dbReference type="RefSeq" id="WP_110551528.1">
    <property type="nucleotide sequence ID" value="NZ_JACIBU010000001.1"/>
</dbReference>
<evidence type="ECO:0000256" key="1">
    <source>
        <dbReference type="ARBA" id="ARBA00023002"/>
    </source>
</evidence>
<dbReference type="SUPFAM" id="SSF51905">
    <property type="entry name" value="FAD/NAD(P)-binding domain"/>
    <property type="match status" value="1"/>
</dbReference>
<dbReference type="PRINTS" id="PR00420">
    <property type="entry name" value="RNGMNOXGNASE"/>
</dbReference>
<dbReference type="InterPro" id="IPR002938">
    <property type="entry name" value="FAD-bd"/>
</dbReference>
<dbReference type="Gene3D" id="3.50.50.60">
    <property type="entry name" value="FAD/NAD(P)-binding domain"/>
    <property type="match status" value="1"/>
</dbReference>
<dbReference type="InterPro" id="IPR036188">
    <property type="entry name" value="FAD/NAD-bd_sf"/>
</dbReference>
<dbReference type="Proteomes" id="UP000580718">
    <property type="component" value="Unassembled WGS sequence"/>
</dbReference>
<evidence type="ECO:0000313" key="7">
    <source>
        <dbReference type="Proteomes" id="UP000580718"/>
    </source>
</evidence>
<reference evidence="4 7" key="2">
    <citation type="submission" date="2020-08" db="EMBL/GenBank/DDBJ databases">
        <title>Sequencing the genomes of 1000 actinobacteria strains.</title>
        <authorList>
            <person name="Klenk H.-P."/>
        </authorList>
    </citation>
    <scope>NUCLEOTIDE SEQUENCE [LARGE SCALE GENOMIC DNA]</scope>
    <source>
        <strain evidence="4 7">DSM 16678</strain>
    </source>
</reference>
<evidence type="ECO:0000313" key="4">
    <source>
        <dbReference type="EMBL" id="MBB3674768.1"/>
    </source>
</evidence>
<dbReference type="EMBL" id="QKNV01000046">
    <property type="protein sequence ID" value="PZA22147.1"/>
    <property type="molecule type" value="Genomic_DNA"/>
</dbReference>
<feature type="domain" description="FAD-binding" evidence="3">
    <location>
        <begin position="6"/>
        <end position="345"/>
    </location>
</feature>
<dbReference type="Pfam" id="PF01494">
    <property type="entry name" value="FAD_binding_3"/>
    <property type="match status" value="1"/>
</dbReference>
<evidence type="ECO:0000313" key="5">
    <source>
        <dbReference type="EMBL" id="PZA22147.1"/>
    </source>
</evidence>
<dbReference type="NCBIfam" id="NF005313">
    <property type="entry name" value="PRK06847.1"/>
    <property type="match status" value="1"/>
</dbReference>
<evidence type="ECO:0000313" key="6">
    <source>
        <dbReference type="Proteomes" id="UP000247602"/>
    </source>
</evidence>
<protein>
    <submittedName>
        <fullName evidence="4 5">2-polyprenyl-6-methoxyphenol hydroxylase</fullName>
    </submittedName>
</protein>
<reference evidence="5 6" key="1">
    <citation type="submission" date="2018-06" db="EMBL/GenBank/DDBJ databases">
        <title>Draft genome sequence of Modestobacter versicolor CP153-2.</title>
        <authorList>
            <person name="Gundlapally S.R."/>
        </authorList>
    </citation>
    <scope>NUCLEOTIDE SEQUENCE [LARGE SCALE GENOMIC DNA]</scope>
    <source>
        <strain evidence="5 6">CP153-2</strain>
    </source>
</reference>
<organism evidence="5 6">
    <name type="scientific">Modestobacter versicolor</name>
    <dbReference type="NCBI Taxonomy" id="429133"/>
    <lineage>
        <taxon>Bacteria</taxon>
        <taxon>Bacillati</taxon>
        <taxon>Actinomycetota</taxon>
        <taxon>Actinomycetes</taxon>
        <taxon>Geodermatophilales</taxon>
        <taxon>Geodermatophilaceae</taxon>
        <taxon>Modestobacter</taxon>
    </lineage>
</organism>
<keyword evidence="6" id="KW-1185">Reference proteome</keyword>
<evidence type="ECO:0000256" key="2">
    <source>
        <dbReference type="ARBA" id="ARBA00023033"/>
    </source>
</evidence>